<evidence type="ECO:0000313" key="6">
    <source>
        <dbReference type="Proteomes" id="UP001637996"/>
    </source>
</evidence>
<dbReference type="InterPro" id="IPR001845">
    <property type="entry name" value="HTH_ArsR_DNA-bd_dom"/>
</dbReference>
<dbReference type="PROSITE" id="PS50987">
    <property type="entry name" value="HTH_ARSR_2"/>
    <property type="match status" value="1"/>
</dbReference>
<dbReference type="Pfam" id="PF01022">
    <property type="entry name" value="HTH_5"/>
    <property type="match status" value="1"/>
</dbReference>
<dbReference type="EMBL" id="JBGMEI010000004">
    <property type="protein sequence ID" value="MFO3665389.1"/>
    <property type="molecule type" value="Genomic_DNA"/>
</dbReference>
<dbReference type="InterPro" id="IPR036388">
    <property type="entry name" value="WH-like_DNA-bd_sf"/>
</dbReference>
<sequence>MTKLTFKLNRKINFENEAGLLIFNYTDYKSHPNPNKIDWKDSYIDYKNNDKKVIRMEENFKAHPAYMNFLREVRSESFYLIEDFFDHKNDDIRTLFYIFEKGDENFLPFILSIFQNLDIKDENTLSYHIFKELFDIFFFQYMGLDYINLAEDGVYTYKDLNEYMNGPRIMEYLASSPFSDEDTMTLLRAYQNTKDIYDRLKPFIEKLSVIIENKVHILDDLLYESFENLEKSNYKIAYEFTKQVGMDEMVSKKSEEITISILLFLPFTQMFRFMDFYNFSKAIKLGILVDKRQTKESPYKLSSISQDLIALADPTRIQILDYLKEADYYAKELSEKLYITPATLSYHLNKLLISGFVGLRKEGRRYYYYLRKNGFEYLIDNLSKFNKDIKETHNE</sequence>
<accession>A0ABW9M8X5</accession>
<evidence type="ECO:0000313" key="5">
    <source>
        <dbReference type="EMBL" id="MFO3665389.1"/>
    </source>
</evidence>
<feature type="domain" description="HTH arsR-type" evidence="4">
    <location>
        <begin position="296"/>
        <end position="390"/>
    </location>
</feature>
<keyword evidence="1" id="KW-0805">Transcription regulation</keyword>
<organism evidence="5 6">
    <name type="scientific">Anaerococcus martiniensis</name>
    <dbReference type="NCBI Taxonomy" id="3115615"/>
    <lineage>
        <taxon>Bacteria</taxon>
        <taxon>Bacillati</taxon>
        <taxon>Bacillota</taxon>
        <taxon>Tissierellia</taxon>
        <taxon>Tissierellales</taxon>
        <taxon>Peptoniphilaceae</taxon>
        <taxon>Anaerococcus</taxon>
    </lineage>
</organism>
<dbReference type="InterPro" id="IPR036390">
    <property type="entry name" value="WH_DNA-bd_sf"/>
</dbReference>
<name>A0ABW9M8X5_9FIRM</name>
<evidence type="ECO:0000259" key="4">
    <source>
        <dbReference type="PROSITE" id="PS50987"/>
    </source>
</evidence>
<dbReference type="InterPro" id="IPR051081">
    <property type="entry name" value="HTH_MetalResp_TranReg"/>
</dbReference>
<reference evidence="5 6" key="1">
    <citation type="journal article" date="2025" name="Anaerobe">
        <title>Description of Anaerococcus kampingiae sp. nov., Anaerococcus groningensis sp. nov., Anaerococcus martiniensis sp. nov., and Anaerococcus cruorum sp. nov., isolated from human clinical specimens.</title>
        <authorList>
            <person name="Boiten K.E."/>
            <person name="Meijer J."/>
            <person name="van Wezel E.M."/>
            <person name="Veloo A.C.M."/>
        </authorList>
    </citation>
    <scope>NUCLEOTIDE SEQUENCE [LARGE SCALE GENOMIC DNA]</scope>
    <source>
        <strain evidence="5 6">ENR0831</strain>
    </source>
</reference>
<comment type="caution">
    <text evidence="5">The sequence shown here is derived from an EMBL/GenBank/DDBJ whole genome shotgun (WGS) entry which is preliminary data.</text>
</comment>
<dbReference type="Gene3D" id="1.10.10.10">
    <property type="entry name" value="Winged helix-like DNA-binding domain superfamily/Winged helix DNA-binding domain"/>
    <property type="match status" value="1"/>
</dbReference>
<evidence type="ECO:0000256" key="1">
    <source>
        <dbReference type="ARBA" id="ARBA00023015"/>
    </source>
</evidence>
<evidence type="ECO:0000256" key="2">
    <source>
        <dbReference type="ARBA" id="ARBA00023125"/>
    </source>
</evidence>
<dbReference type="NCBIfam" id="NF033788">
    <property type="entry name" value="HTH_metalloreg"/>
    <property type="match status" value="1"/>
</dbReference>
<dbReference type="PRINTS" id="PR00778">
    <property type="entry name" value="HTHARSR"/>
</dbReference>
<evidence type="ECO:0000256" key="3">
    <source>
        <dbReference type="ARBA" id="ARBA00023163"/>
    </source>
</evidence>
<keyword evidence="3" id="KW-0804">Transcription</keyword>
<dbReference type="InterPro" id="IPR011991">
    <property type="entry name" value="ArsR-like_HTH"/>
</dbReference>
<dbReference type="RefSeq" id="WP_410031089.1">
    <property type="nucleotide sequence ID" value="NZ_JBGMEI010000004.1"/>
</dbReference>
<keyword evidence="2" id="KW-0238">DNA-binding</keyword>
<dbReference type="Proteomes" id="UP001637996">
    <property type="component" value="Unassembled WGS sequence"/>
</dbReference>
<dbReference type="SMART" id="SM00418">
    <property type="entry name" value="HTH_ARSR"/>
    <property type="match status" value="1"/>
</dbReference>
<dbReference type="PANTHER" id="PTHR33154">
    <property type="entry name" value="TRANSCRIPTIONAL REGULATOR, ARSR FAMILY"/>
    <property type="match status" value="1"/>
</dbReference>
<protein>
    <submittedName>
        <fullName evidence="5">ArsR/SmtB family transcription factor</fullName>
    </submittedName>
</protein>
<dbReference type="PANTHER" id="PTHR33154:SF18">
    <property type="entry name" value="ARSENICAL RESISTANCE OPERON REPRESSOR"/>
    <property type="match status" value="1"/>
</dbReference>
<dbReference type="CDD" id="cd00090">
    <property type="entry name" value="HTH_ARSR"/>
    <property type="match status" value="1"/>
</dbReference>
<proteinExistence type="predicted"/>
<keyword evidence="6" id="KW-1185">Reference proteome</keyword>
<dbReference type="SUPFAM" id="SSF46785">
    <property type="entry name" value="Winged helix' DNA-binding domain"/>
    <property type="match status" value="1"/>
</dbReference>
<gene>
    <name evidence="5" type="ORF">ACCQ41_03930</name>
</gene>